<dbReference type="AlphaFoldDB" id="A0AAW1C0W0"/>
<dbReference type="SUPFAM" id="SSF57184">
    <property type="entry name" value="Growth factor receptor domain"/>
    <property type="match status" value="2"/>
</dbReference>
<accession>A0AAW1C0W0</accession>
<dbReference type="CDD" id="cd00064">
    <property type="entry name" value="FU"/>
    <property type="match status" value="1"/>
</dbReference>
<keyword evidence="2" id="KW-1185">Reference proteome</keyword>
<proteinExistence type="predicted"/>
<comment type="caution">
    <text evidence="1">The sequence shown here is derived from an EMBL/GenBank/DDBJ whole genome shotgun (WGS) entry which is preliminary data.</text>
</comment>
<evidence type="ECO:0000313" key="2">
    <source>
        <dbReference type="Proteomes" id="UP001474421"/>
    </source>
</evidence>
<sequence>MLSIGETFLKICNAIQIYKKGHLRFLYLGECRRSCPLGFYPSEKDSTCASCYEHCQECLNQTSCERCSEGYSLINNSCQEHKCKKDNPETCTSCIHNYYMYNQQCYRTCPQNTVPDDNSHICIACQPNCQSCDRYECYWCEEGFFLLEKLKLRTSDGLGSTFLKGRFFPYVPSRSLRSAEIHLFSVSSRHQIETERALKEAFLENAQVLLKAFPFMAHQNTSLSVIRKRCPSFFRKVRGMNS</sequence>
<dbReference type="InterPro" id="IPR006212">
    <property type="entry name" value="Furin_repeat"/>
</dbReference>
<dbReference type="EMBL" id="JAOTOJ010000002">
    <property type="protein sequence ID" value="KAK9408214.1"/>
    <property type="molecule type" value="Genomic_DNA"/>
</dbReference>
<dbReference type="Gene3D" id="2.10.220.10">
    <property type="entry name" value="Hormone Receptor, Insulin-like Growth Factor Receptor 1, Chain A, domain 2"/>
    <property type="match status" value="2"/>
</dbReference>
<name>A0AAW1C0W0_CROAD</name>
<organism evidence="1 2">
    <name type="scientific">Crotalus adamanteus</name>
    <name type="common">Eastern diamondback rattlesnake</name>
    <dbReference type="NCBI Taxonomy" id="8729"/>
    <lineage>
        <taxon>Eukaryota</taxon>
        <taxon>Metazoa</taxon>
        <taxon>Chordata</taxon>
        <taxon>Craniata</taxon>
        <taxon>Vertebrata</taxon>
        <taxon>Euteleostomi</taxon>
        <taxon>Lepidosauria</taxon>
        <taxon>Squamata</taxon>
        <taxon>Bifurcata</taxon>
        <taxon>Unidentata</taxon>
        <taxon>Episquamata</taxon>
        <taxon>Toxicofera</taxon>
        <taxon>Serpentes</taxon>
        <taxon>Colubroidea</taxon>
        <taxon>Viperidae</taxon>
        <taxon>Crotalinae</taxon>
        <taxon>Crotalus</taxon>
    </lineage>
</organism>
<gene>
    <name evidence="1" type="ORF">NXF25_006988</name>
</gene>
<reference evidence="1 2" key="1">
    <citation type="journal article" date="2024" name="Proc. Natl. Acad. Sci. U.S.A.">
        <title>The genetic regulatory architecture and epigenomic basis for age-related changes in rattlesnake venom.</title>
        <authorList>
            <person name="Hogan M.P."/>
            <person name="Holding M.L."/>
            <person name="Nystrom G.S."/>
            <person name="Colston T.J."/>
            <person name="Bartlett D.A."/>
            <person name="Mason A.J."/>
            <person name="Ellsworth S.A."/>
            <person name="Rautsaw R.M."/>
            <person name="Lawrence K.C."/>
            <person name="Strickland J.L."/>
            <person name="He B."/>
            <person name="Fraser P."/>
            <person name="Margres M.J."/>
            <person name="Gilbert D.M."/>
            <person name="Gibbs H.L."/>
            <person name="Parkinson C.L."/>
            <person name="Rokyta D.R."/>
        </authorList>
    </citation>
    <scope>NUCLEOTIDE SEQUENCE [LARGE SCALE GENOMIC DNA]</scope>
    <source>
        <strain evidence="1">DRR0105</strain>
    </source>
</reference>
<protein>
    <submittedName>
        <fullName evidence="1">Proprotein convertase subtilisin/kexin type 5</fullName>
    </submittedName>
</protein>
<dbReference type="InterPro" id="IPR009030">
    <property type="entry name" value="Growth_fac_rcpt_cys_sf"/>
</dbReference>
<dbReference type="Proteomes" id="UP001474421">
    <property type="component" value="Unassembled WGS sequence"/>
</dbReference>
<evidence type="ECO:0000313" key="1">
    <source>
        <dbReference type="EMBL" id="KAK9408214.1"/>
    </source>
</evidence>